<evidence type="ECO:0000256" key="1">
    <source>
        <dbReference type="SAM" id="Phobius"/>
    </source>
</evidence>
<dbReference type="Pfam" id="PF12730">
    <property type="entry name" value="ABC2_membrane_4"/>
    <property type="match status" value="1"/>
</dbReference>
<protein>
    <submittedName>
        <fullName evidence="2">Permease</fullName>
    </submittedName>
</protein>
<keyword evidence="1" id="KW-0472">Membrane</keyword>
<accession>A0A0N1IWV5</accession>
<feature type="transmembrane region" description="Helical" evidence="1">
    <location>
        <begin position="211"/>
        <end position="232"/>
    </location>
</feature>
<feature type="transmembrane region" description="Helical" evidence="1">
    <location>
        <begin position="176"/>
        <end position="196"/>
    </location>
</feature>
<name>A0A0N1IWV5_9BACL</name>
<dbReference type="AlphaFoldDB" id="A0A0N1IWV5"/>
<keyword evidence="1" id="KW-0812">Transmembrane</keyword>
<dbReference type="Proteomes" id="UP000037688">
    <property type="component" value="Unassembled WGS sequence"/>
</dbReference>
<sequence length="238" mass="25694">MTGRALSSDWLKIRGKGIWFLVFLAPIGLTAMQALNFGLRLDYLKELYAGNLWESLLNNVVVFVPLALMLGATILSSMIANVEHEQGSWKQLLAMPITRPAVYLAKFLLACMLLIISCLLLTAGIIGLGLLLGFDAGAIPWSQAIKLGLLPLAGALPVLSLELWLTMVNKNQALPVTLGIVLAVMGMFALSISPYFPLAWAQMAWSSPKPLVYVGMGVGSGLLIMLLGMVHFSRKDVA</sequence>
<reference evidence="2 3" key="1">
    <citation type="submission" date="2015-08" db="EMBL/GenBank/DDBJ databases">
        <title>Draft genome sequence of cellulolytic and xylanolytic Paenibacillus sp. A59, isolated from a decaying forest soil from Patagonia, Argentina.</title>
        <authorList>
            <person name="Ghio S."/>
            <person name="Caceres A.M."/>
            <person name="Talia P."/>
            <person name="Grasso D."/>
            <person name="Campos E."/>
        </authorList>
    </citation>
    <scope>NUCLEOTIDE SEQUENCE [LARGE SCALE GENOMIC DNA]</scope>
    <source>
        <strain evidence="2 3">A59</strain>
    </source>
</reference>
<keyword evidence="1" id="KW-1133">Transmembrane helix</keyword>
<feature type="transmembrane region" description="Helical" evidence="1">
    <location>
        <begin position="103"/>
        <end position="132"/>
    </location>
</feature>
<feature type="transmembrane region" description="Helical" evidence="1">
    <location>
        <begin position="59"/>
        <end position="82"/>
    </location>
</feature>
<feature type="transmembrane region" description="Helical" evidence="1">
    <location>
        <begin position="144"/>
        <end position="164"/>
    </location>
</feature>
<proteinExistence type="predicted"/>
<dbReference type="RefSeq" id="WP_053779790.1">
    <property type="nucleotide sequence ID" value="NZ_LITU01000036.1"/>
</dbReference>
<evidence type="ECO:0000313" key="3">
    <source>
        <dbReference type="Proteomes" id="UP000037688"/>
    </source>
</evidence>
<dbReference type="PATRIC" id="fig|1705561.3.peg.755"/>
<feature type="transmembrane region" description="Helical" evidence="1">
    <location>
        <begin position="18"/>
        <end position="39"/>
    </location>
</feature>
<dbReference type="EMBL" id="LITU01000036">
    <property type="protein sequence ID" value="KOY17661.1"/>
    <property type="molecule type" value="Genomic_DNA"/>
</dbReference>
<comment type="caution">
    <text evidence="2">The sequence shown here is derived from an EMBL/GenBank/DDBJ whole genome shotgun (WGS) entry which is preliminary data.</text>
</comment>
<dbReference type="OrthoDB" id="3190532at2"/>
<organism evidence="2 3">
    <name type="scientific">Paenibacillus xylanivorans</name>
    <dbReference type="NCBI Taxonomy" id="1705561"/>
    <lineage>
        <taxon>Bacteria</taxon>
        <taxon>Bacillati</taxon>
        <taxon>Bacillota</taxon>
        <taxon>Bacilli</taxon>
        <taxon>Bacillales</taxon>
        <taxon>Paenibacillaceae</taxon>
        <taxon>Paenibacillus</taxon>
    </lineage>
</organism>
<gene>
    <name evidence="2" type="ORF">AMS66_05290</name>
</gene>
<evidence type="ECO:0000313" key="2">
    <source>
        <dbReference type="EMBL" id="KOY17661.1"/>
    </source>
</evidence>
<keyword evidence="3" id="KW-1185">Reference proteome</keyword>
<dbReference type="CDD" id="cd21809">
    <property type="entry name" value="ABC-2_lan_permease-like"/>
    <property type="match status" value="1"/>
</dbReference>